<organism evidence="1 2">
    <name type="scientific">Treponema medium ATCC 700293</name>
    <dbReference type="NCBI Taxonomy" id="1125700"/>
    <lineage>
        <taxon>Bacteria</taxon>
        <taxon>Pseudomonadati</taxon>
        <taxon>Spirochaetota</taxon>
        <taxon>Spirochaetia</taxon>
        <taxon>Spirochaetales</taxon>
        <taxon>Treponemataceae</taxon>
        <taxon>Treponema</taxon>
    </lineage>
</organism>
<gene>
    <name evidence="1" type="ORF">HMPREF9195_02171</name>
</gene>
<proteinExistence type="predicted"/>
<dbReference type="EMBL" id="ATFE01000016">
    <property type="protein sequence ID" value="EPF27673.1"/>
    <property type="molecule type" value="Genomic_DNA"/>
</dbReference>
<name>A0AA87TDZ3_TREMD</name>
<sequence length="80" mass="8678">MITYKKRFLYVCLVLLILGCIACKREARQDAAQTCTVNEKVKTAAGVERPVAHVVIDDKALAAFTKQKVTAAYCVAMGAS</sequence>
<protein>
    <submittedName>
        <fullName evidence="1">Uncharacterized protein</fullName>
    </submittedName>
</protein>
<comment type="caution">
    <text evidence="1">The sequence shown here is derived from an EMBL/GenBank/DDBJ whole genome shotgun (WGS) entry which is preliminary data.</text>
</comment>
<dbReference type="PROSITE" id="PS51257">
    <property type="entry name" value="PROKAR_LIPOPROTEIN"/>
    <property type="match status" value="1"/>
</dbReference>
<dbReference type="Proteomes" id="UP000014634">
    <property type="component" value="Unassembled WGS sequence"/>
</dbReference>
<evidence type="ECO:0000313" key="1">
    <source>
        <dbReference type="EMBL" id="EPF27673.1"/>
    </source>
</evidence>
<evidence type="ECO:0000313" key="2">
    <source>
        <dbReference type="Proteomes" id="UP000014634"/>
    </source>
</evidence>
<dbReference type="AlphaFoldDB" id="A0AA87TDZ3"/>
<reference evidence="1 2" key="1">
    <citation type="submission" date="2013-04" db="EMBL/GenBank/DDBJ databases">
        <title>The Genome Sequence of Treponema medium ATCC 700293.</title>
        <authorList>
            <consortium name="The Broad Institute Genomics Platform"/>
            <person name="Earl A."/>
            <person name="Ward D."/>
            <person name="Feldgarden M."/>
            <person name="Gevers D."/>
            <person name="Leonetti C."/>
            <person name="Blanton J.M."/>
            <person name="Dewhirst F.E."/>
            <person name="Izard J."/>
            <person name="Walker B."/>
            <person name="Young S."/>
            <person name="Zeng Q."/>
            <person name="Gargeya S."/>
            <person name="Fitzgerald M."/>
            <person name="Haas B."/>
            <person name="Abouelleil A."/>
            <person name="Allen A.W."/>
            <person name="Alvarado L."/>
            <person name="Arachchi H.M."/>
            <person name="Berlin A.M."/>
            <person name="Chapman S.B."/>
            <person name="Gainer-Dewar J."/>
            <person name="Goldberg J."/>
            <person name="Griggs A."/>
            <person name="Gujja S."/>
            <person name="Hansen M."/>
            <person name="Howarth C."/>
            <person name="Imamovic A."/>
            <person name="Ireland A."/>
            <person name="Larimer J."/>
            <person name="McCowan C."/>
            <person name="Murphy C."/>
            <person name="Pearson M."/>
            <person name="Poon T.W."/>
            <person name="Priest M."/>
            <person name="Roberts A."/>
            <person name="Saif S."/>
            <person name="Shea T."/>
            <person name="Sisk P."/>
            <person name="Sykes S."/>
            <person name="Wortman J."/>
            <person name="Nusbaum C."/>
            <person name="Birren B."/>
        </authorList>
    </citation>
    <scope>NUCLEOTIDE SEQUENCE [LARGE SCALE GENOMIC DNA]</scope>
    <source>
        <strain evidence="1 2">ATCC 700293</strain>
    </source>
</reference>
<accession>A0AA87TDZ3</accession>